<dbReference type="AlphaFoldDB" id="A0A9W9CQL1"/>
<dbReference type="EMBL" id="JAPEUY010000002">
    <property type="protein sequence ID" value="KAJ4376357.1"/>
    <property type="molecule type" value="Genomic_DNA"/>
</dbReference>
<sequence length="223" mass="25757">MILRPARVFKVARMLSTFVGQSGREYKLHKVLQRHPKKPEVSVCLALCNYKPFVLKPVSQSIFDHLQEFRTEFGSHPRLRNHIDQNEKDSIVFYEYFKTDLLSLCLYVITGVQSFNLNFDEIDTEPEVAVLFKLLATFGPLPDDALVTHVKDMKAGQLLTDFWQVIWEREVRGSFVEWEEDVFPNLDDGAKRLILRMTKLDPARRAPMSDIGTDAHWGVDEGS</sequence>
<reference evidence="1" key="1">
    <citation type="submission" date="2022-10" db="EMBL/GenBank/DDBJ databases">
        <title>Tapping the CABI collections for fungal endophytes: first genome assemblies for Collariella, Neodidymelliopsis, Ascochyta clinopodiicola, Didymella pomorum, Didymosphaeria variabile, Neocosmospora piperis and Neocucurbitaria cava.</title>
        <authorList>
            <person name="Hill R."/>
        </authorList>
    </citation>
    <scope>NUCLEOTIDE SEQUENCE</scope>
    <source>
        <strain evidence="1">IMI 356814</strain>
    </source>
</reference>
<accession>A0A9W9CQL1</accession>
<gene>
    <name evidence="1" type="ORF">N0V83_001640</name>
</gene>
<evidence type="ECO:0000313" key="2">
    <source>
        <dbReference type="Proteomes" id="UP001140560"/>
    </source>
</evidence>
<dbReference type="OrthoDB" id="10252171at2759"/>
<keyword evidence="2" id="KW-1185">Reference proteome</keyword>
<evidence type="ECO:0000313" key="1">
    <source>
        <dbReference type="EMBL" id="KAJ4376357.1"/>
    </source>
</evidence>
<organism evidence="1 2">
    <name type="scientific">Neocucurbitaria cava</name>
    <dbReference type="NCBI Taxonomy" id="798079"/>
    <lineage>
        <taxon>Eukaryota</taxon>
        <taxon>Fungi</taxon>
        <taxon>Dikarya</taxon>
        <taxon>Ascomycota</taxon>
        <taxon>Pezizomycotina</taxon>
        <taxon>Dothideomycetes</taxon>
        <taxon>Pleosporomycetidae</taxon>
        <taxon>Pleosporales</taxon>
        <taxon>Pleosporineae</taxon>
        <taxon>Cucurbitariaceae</taxon>
        <taxon>Neocucurbitaria</taxon>
    </lineage>
</organism>
<name>A0A9W9CQL1_9PLEO</name>
<comment type="caution">
    <text evidence="1">The sequence shown here is derived from an EMBL/GenBank/DDBJ whole genome shotgun (WGS) entry which is preliminary data.</text>
</comment>
<dbReference type="Proteomes" id="UP001140560">
    <property type="component" value="Unassembled WGS sequence"/>
</dbReference>
<protein>
    <submittedName>
        <fullName evidence="1">Uncharacterized protein</fullName>
    </submittedName>
</protein>
<proteinExistence type="predicted"/>